<organism evidence="1 2">
    <name type="scientific">Ficus carica</name>
    <name type="common">Common fig</name>
    <dbReference type="NCBI Taxonomy" id="3494"/>
    <lineage>
        <taxon>Eukaryota</taxon>
        <taxon>Viridiplantae</taxon>
        <taxon>Streptophyta</taxon>
        <taxon>Embryophyta</taxon>
        <taxon>Tracheophyta</taxon>
        <taxon>Spermatophyta</taxon>
        <taxon>Magnoliopsida</taxon>
        <taxon>eudicotyledons</taxon>
        <taxon>Gunneridae</taxon>
        <taxon>Pentapetalae</taxon>
        <taxon>rosids</taxon>
        <taxon>fabids</taxon>
        <taxon>Rosales</taxon>
        <taxon>Moraceae</taxon>
        <taxon>Ficeae</taxon>
        <taxon>Ficus</taxon>
    </lineage>
</organism>
<sequence>MPLGFAQVDDRTAVERLTSEADVLAKSHKDLRWLAIFSFLARDLSVLGSRFFRPWLATKELLW</sequence>
<protein>
    <submittedName>
        <fullName evidence="1">Uncharacterized protein</fullName>
    </submittedName>
</protein>
<reference evidence="1" key="1">
    <citation type="submission" date="2023-07" db="EMBL/GenBank/DDBJ databases">
        <title>draft genome sequence of fig (Ficus carica).</title>
        <authorList>
            <person name="Takahashi T."/>
            <person name="Nishimura K."/>
        </authorList>
    </citation>
    <scope>NUCLEOTIDE SEQUENCE</scope>
</reference>
<evidence type="ECO:0000313" key="2">
    <source>
        <dbReference type="Proteomes" id="UP001187192"/>
    </source>
</evidence>
<evidence type="ECO:0000313" key="1">
    <source>
        <dbReference type="EMBL" id="GMN29045.1"/>
    </source>
</evidence>
<dbReference type="AlphaFoldDB" id="A0AA87ZAU8"/>
<name>A0AA87ZAU8_FICCA</name>
<dbReference type="Proteomes" id="UP001187192">
    <property type="component" value="Unassembled WGS sequence"/>
</dbReference>
<accession>A0AA87ZAU8</accession>
<gene>
    <name evidence="1" type="ORF">TIFTF001_041263</name>
</gene>
<comment type="caution">
    <text evidence="1">The sequence shown here is derived from an EMBL/GenBank/DDBJ whole genome shotgun (WGS) entry which is preliminary data.</text>
</comment>
<keyword evidence="2" id="KW-1185">Reference proteome</keyword>
<dbReference type="EMBL" id="BTGU01001769">
    <property type="protein sequence ID" value="GMN29045.1"/>
    <property type="molecule type" value="Genomic_DNA"/>
</dbReference>
<proteinExistence type="predicted"/>